<sequence length="523" mass="58130">MESHHSSKTSNCGAMEEEDRLSSLPDDLLHAILRGLPLKQAVRTSALSRRWASQWLRALAASRVLDLTDRDFARGQPPARAAATVSRCLRLHAEHGAPLDVLRVALASPPSSGAAGPSDGSFGRDVVGWIAAAVRRGAREVEVDVLHLTAFLELELPGDLFQVRNSLERVALGGLSLRAVPLPAAGLAGLRSLSLSHADVTDEAVRGILASCGALESLSLRSCSLPTSVSIASERLRDLQLLGCRAVLQELRVAALALESLTLYGQVCWREPEQIWQEAYPVFFDFGNMPALRDAYLSHVGCGDYNIVHDMAYPYLYYVVAHARILTLCSIGLLLLYQHGWDESAFREMPKLEELQLLLASPPEPCFYRSNEDQEHVSSFFMLTPLPVLQRLFLRLPSDPGYGWSSSAAARDEETDDADMTLEHEIVLGQLTFIKVVNFRGTRRELRLLAFFLKRAPSLEQLVLVTPEEEEAPADLKAMRERVSELQRPRREARVSVCRPKEDDSPNHAHTRIFHEDDEYICD</sequence>
<dbReference type="Gramene" id="KXG32251">
    <property type="protein sequence ID" value="KXG32251"/>
    <property type="gene ID" value="SORBI_3003G128500"/>
</dbReference>
<dbReference type="InParanoid" id="A0A1B6Q2U8"/>
<proteinExistence type="predicted"/>
<dbReference type="InterPro" id="IPR053781">
    <property type="entry name" value="F-box_AtFBL13-like"/>
</dbReference>
<dbReference type="Proteomes" id="UP000000768">
    <property type="component" value="Chromosome 3"/>
</dbReference>
<name>A0A1B6Q2U8_SORBI</name>
<keyword evidence="3" id="KW-1185">Reference proteome</keyword>
<dbReference type="InterPro" id="IPR036047">
    <property type="entry name" value="F-box-like_dom_sf"/>
</dbReference>
<dbReference type="PROSITE" id="PS50181">
    <property type="entry name" value="FBOX"/>
    <property type="match status" value="1"/>
</dbReference>
<gene>
    <name evidence="2" type="ORF">SORBI_3003G128500</name>
</gene>
<dbReference type="PANTHER" id="PTHR34145">
    <property type="entry name" value="OS02G0105600 PROTEIN"/>
    <property type="match status" value="1"/>
</dbReference>
<dbReference type="Pfam" id="PF00646">
    <property type="entry name" value="F-box"/>
    <property type="match status" value="1"/>
</dbReference>
<dbReference type="SUPFAM" id="SSF81383">
    <property type="entry name" value="F-box domain"/>
    <property type="match status" value="1"/>
</dbReference>
<dbReference type="CDD" id="cd22160">
    <property type="entry name" value="F-box_AtFBL13-like"/>
    <property type="match status" value="1"/>
</dbReference>
<reference evidence="2 3" key="1">
    <citation type="journal article" date="2009" name="Nature">
        <title>The Sorghum bicolor genome and the diversification of grasses.</title>
        <authorList>
            <person name="Paterson A.H."/>
            <person name="Bowers J.E."/>
            <person name="Bruggmann R."/>
            <person name="Dubchak I."/>
            <person name="Grimwood J."/>
            <person name="Gundlach H."/>
            <person name="Haberer G."/>
            <person name="Hellsten U."/>
            <person name="Mitros T."/>
            <person name="Poliakov A."/>
            <person name="Schmutz J."/>
            <person name="Spannagl M."/>
            <person name="Tang H."/>
            <person name="Wang X."/>
            <person name="Wicker T."/>
            <person name="Bharti A.K."/>
            <person name="Chapman J."/>
            <person name="Feltus F.A."/>
            <person name="Gowik U."/>
            <person name="Grigoriev I.V."/>
            <person name="Lyons E."/>
            <person name="Maher C.A."/>
            <person name="Martis M."/>
            <person name="Narechania A."/>
            <person name="Otillar R.P."/>
            <person name="Penning B.W."/>
            <person name="Salamov A.A."/>
            <person name="Wang Y."/>
            <person name="Zhang L."/>
            <person name="Carpita N.C."/>
            <person name="Freeling M."/>
            <person name="Gingle A.R."/>
            <person name="Hash C.T."/>
            <person name="Keller B."/>
            <person name="Klein P."/>
            <person name="Kresovich S."/>
            <person name="McCann M.C."/>
            <person name="Ming R."/>
            <person name="Peterson D.G."/>
            <person name="Mehboob-ur-Rahman"/>
            <person name="Ware D."/>
            <person name="Westhoff P."/>
            <person name="Mayer K.F."/>
            <person name="Messing J."/>
            <person name="Rokhsar D.S."/>
        </authorList>
    </citation>
    <scope>NUCLEOTIDE SEQUENCE [LARGE SCALE GENOMIC DNA]</scope>
    <source>
        <strain evidence="3">cv. BTx623</strain>
    </source>
</reference>
<dbReference type="EMBL" id="CM000762">
    <property type="protein sequence ID" value="KXG32251.1"/>
    <property type="molecule type" value="Genomic_DNA"/>
</dbReference>
<evidence type="ECO:0000313" key="3">
    <source>
        <dbReference type="Proteomes" id="UP000000768"/>
    </source>
</evidence>
<dbReference type="InterPro" id="IPR055411">
    <property type="entry name" value="LRR_FXL15/At3g58940/PEG3-like"/>
</dbReference>
<dbReference type="InterPro" id="IPR053772">
    <property type="entry name" value="At1g61320/At1g61330-like"/>
</dbReference>
<evidence type="ECO:0000313" key="2">
    <source>
        <dbReference type="EMBL" id="KXG32251.1"/>
    </source>
</evidence>
<dbReference type="InterPro" id="IPR006566">
    <property type="entry name" value="FBD"/>
</dbReference>
<dbReference type="Pfam" id="PF24758">
    <property type="entry name" value="LRR_At5g56370"/>
    <property type="match status" value="1"/>
</dbReference>
<accession>A0A1B6Q2U8</accession>
<dbReference type="OMA" id="HIGYGVY"/>
<organism evidence="2 3">
    <name type="scientific">Sorghum bicolor</name>
    <name type="common">Sorghum</name>
    <name type="synonym">Sorghum vulgare</name>
    <dbReference type="NCBI Taxonomy" id="4558"/>
    <lineage>
        <taxon>Eukaryota</taxon>
        <taxon>Viridiplantae</taxon>
        <taxon>Streptophyta</taxon>
        <taxon>Embryophyta</taxon>
        <taxon>Tracheophyta</taxon>
        <taxon>Spermatophyta</taxon>
        <taxon>Magnoliopsida</taxon>
        <taxon>Liliopsida</taxon>
        <taxon>Poales</taxon>
        <taxon>Poaceae</taxon>
        <taxon>PACMAD clade</taxon>
        <taxon>Panicoideae</taxon>
        <taxon>Andropogonodae</taxon>
        <taxon>Andropogoneae</taxon>
        <taxon>Sorghinae</taxon>
        <taxon>Sorghum</taxon>
    </lineage>
</organism>
<dbReference type="AlphaFoldDB" id="A0A1B6Q2U8"/>
<dbReference type="Pfam" id="PF08387">
    <property type="entry name" value="FBD"/>
    <property type="match status" value="1"/>
</dbReference>
<protein>
    <recommendedName>
        <fullName evidence="1">F-box domain-containing protein</fullName>
    </recommendedName>
</protein>
<dbReference type="SUPFAM" id="SSF52047">
    <property type="entry name" value="RNI-like"/>
    <property type="match status" value="1"/>
</dbReference>
<reference evidence="3" key="2">
    <citation type="journal article" date="2018" name="Plant J.">
        <title>The Sorghum bicolor reference genome: improved assembly, gene annotations, a transcriptome atlas, and signatures of genome organization.</title>
        <authorList>
            <person name="McCormick R.F."/>
            <person name="Truong S.K."/>
            <person name="Sreedasyam A."/>
            <person name="Jenkins J."/>
            <person name="Shu S."/>
            <person name="Sims D."/>
            <person name="Kennedy M."/>
            <person name="Amirebrahimi M."/>
            <person name="Weers B.D."/>
            <person name="McKinley B."/>
            <person name="Mattison A."/>
            <person name="Morishige D.T."/>
            <person name="Grimwood J."/>
            <person name="Schmutz J."/>
            <person name="Mullet J.E."/>
        </authorList>
    </citation>
    <scope>NUCLEOTIDE SEQUENCE [LARGE SCALE GENOMIC DNA]</scope>
    <source>
        <strain evidence="3">cv. BTx623</strain>
    </source>
</reference>
<dbReference type="OrthoDB" id="673865at2759"/>
<dbReference type="Gene3D" id="1.20.1280.50">
    <property type="match status" value="1"/>
</dbReference>
<dbReference type="InterPro" id="IPR032675">
    <property type="entry name" value="LRR_dom_sf"/>
</dbReference>
<feature type="domain" description="F-box" evidence="1">
    <location>
        <begin position="18"/>
        <end position="51"/>
    </location>
</feature>
<evidence type="ECO:0000259" key="1">
    <source>
        <dbReference type="PROSITE" id="PS50181"/>
    </source>
</evidence>
<dbReference type="Gene3D" id="3.80.10.10">
    <property type="entry name" value="Ribonuclease Inhibitor"/>
    <property type="match status" value="1"/>
</dbReference>
<dbReference type="PANTHER" id="PTHR34145:SF65">
    <property type="entry name" value="FBD DOMAIN-CONTAINING PROTEIN"/>
    <property type="match status" value="1"/>
</dbReference>
<dbReference type="InterPro" id="IPR001810">
    <property type="entry name" value="F-box_dom"/>
</dbReference>